<dbReference type="GO" id="GO:0005886">
    <property type="term" value="C:plasma membrane"/>
    <property type="evidence" value="ECO:0007669"/>
    <property type="project" value="UniProtKB-SubCell"/>
</dbReference>
<name>A0A1N7LLZ6_9BACL</name>
<dbReference type="OrthoDB" id="59172at2"/>
<comment type="similarity">
    <text evidence="7">Belongs to the binding-protein-dependent transport system permease family.</text>
</comment>
<dbReference type="Pfam" id="PF00528">
    <property type="entry name" value="BPD_transp_1"/>
    <property type="match status" value="1"/>
</dbReference>
<dbReference type="Gene3D" id="1.10.3720.10">
    <property type="entry name" value="MetI-like"/>
    <property type="match status" value="1"/>
</dbReference>
<comment type="subcellular location">
    <subcellularLocation>
        <location evidence="1 7">Cell membrane</location>
        <topology evidence="1 7">Multi-pass membrane protein</topology>
    </subcellularLocation>
</comment>
<keyword evidence="5 7" id="KW-1133">Transmembrane helix</keyword>
<feature type="transmembrane region" description="Helical" evidence="7">
    <location>
        <begin position="148"/>
        <end position="164"/>
    </location>
</feature>
<dbReference type="InterPro" id="IPR035906">
    <property type="entry name" value="MetI-like_sf"/>
</dbReference>
<evidence type="ECO:0000256" key="4">
    <source>
        <dbReference type="ARBA" id="ARBA00022692"/>
    </source>
</evidence>
<keyword evidence="4 7" id="KW-0812">Transmembrane</keyword>
<keyword evidence="10" id="KW-1185">Reference proteome</keyword>
<dbReference type="InterPro" id="IPR050809">
    <property type="entry name" value="UgpAE/MalFG_permease"/>
</dbReference>
<evidence type="ECO:0000256" key="6">
    <source>
        <dbReference type="ARBA" id="ARBA00023136"/>
    </source>
</evidence>
<evidence type="ECO:0000313" key="9">
    <source>
        <dbReference type="EMBL" id="SIS74875.1"/>
    </source>
</evidence>
<sequence length="302" mass="33328">MTAAHRQSKAVSAATFLAPFLLLFVAFLLAPLIYAFYTSLFIDRFGQPIFVGFRNYINAFQDAAFWASVVNVIRYAILQGVIMIALSLILALVLDTRYAKAKSFFRLVYFLPYAVPGVFASIMWGFLYSKPLDPLLQAVRFDPLSSGALLYSIINIATWEWAGYNMTLYAASLTGVSADLYEAAIVDGCNEFQLAWHIKLPLLRPTILMTVILSFIGSMQLFNEPFLLSALTPISQTFTPNMDIYAMAFNLTNLPYAATLAVLLGAITIFISACVMVATRILGRRVRSDSARLSSPGEAIAS</sequence>
<evidence type="ECO:0000313" key="10">
    <source>
        <dbReference type="Proteomes" id="UP000186156"/>
    </source>
</evidence>
<evidence type="ECO:0000256" key="3">
    <source>
        <dbReference type="ARBA" id="ARBA00022475"/>
    </source>
</evidence>
<feature type="transmembrane region" description="Helical" evidence="7">
    <location>
        <begin position="256"/>
        <end position="278"/>
    </location>
</feature>
<dbReference type="PROSITE" id="PS50928">
    <property type="entry name" value="ABC_TM1"/>
    <property type="match status" value="1"/>
</dbReference>
<gene>
    <name evidence="9" type="ORF">SAMN05421799_103247</name>
</gene>
<evidence type="ECO:0000259" key="8">
    <source>
        <dbReference type="PROSITE" id="PS50928"/>
    </source>
</evidence>
<evidence type="ECO:0000256" key="7">
    <source>
        <dbReference type="RuleBase" id="RU363032"/>
    </source>
</evidence>
<dbReference type="CDD" id="cd06261">
    <property type="entry name" value="TM_PBP2"/>
    <property type="match status" value="1"/>
</dbReference>
<feature type="transmembrane region" description="Helical" evidence="7">
    <location>
        <begin position="12"/>
        <end position="37"/>
    </location>
</feature>
<proteinExistence type="inferred from homology"/>
<feature type="domain" description="ABC transmembrane type-1" evidence="8">
    <location>
        <begin position="69"/>
        <end position="275"/>
    </location>
</feature>
<keyword evidence="2 7" id="KW-0813">Transport</keyword>
<dbReference type="STRING" id="252246.SAMN05421799_103247"/>
<dbReference type="AlphaFoldDB" id="A0A1N7LLZ6"/>
<feature type="transmembrane region" description="Helical" evidence="7">
    <location>
        <begin position="107"/>
        <end position="128"/>
    </location>
</feature>
<dbReference type="Proteomes" id="UP000186156">
    <property type="component" value="Unassembled WGS sequence"/>
</dbReference>
<accession>A0A1N7LLZ6</accession>
<dbReference type="SUPFAM" id="SSF161098">
    <property type="entry name" value="MetI-like"/>
    <property type="match status" value="1"/>
</dbReference>
<organism evidence="9 10">
    <name type="scientific">Alicyclobacillus vulcanalis</name>
    <dbReference type="NCBI Taxonomy" id="252246"/>
    <lineage>
        <taxon>Bacteria</taxon>
        <taxon>Bacillati</taxon>
        <taxon>Bacillota</taxon>
        <taxon>Bacilli</taxon>
        <taxon>Bacillales</taxon>
        <taxon>Alicyclobacillaceae</taxon>
        <taxon>Alicyclobacillus</taxon>
    </lineage>
</organism>
<dbReference type="RefSeq" id="WP_076345834.1">
    <property type="nucleotide sequence ID" value="NZ_FTOO01000003.1"/>
</dbReference>
<dbReference type="GO" id="GO:0055085">
    <property type="term" value="P:transmembrane transport"/>
    <property type="evidence" value="ECO:0007669"/>
    <property type="project" value="InterPro"/>
</dbReference>
<feature type="transmembrane region" description="Helical" evidence="7">
    <location>
        <begin position="202"/>
        <end position="222"/>
    </location>
</feature>
<dbReference type="EMBL" id="FTOO01000003">
    <property type="protein sequence ID" value="SIS74875.1"/>
    <property type="molecule type" value="Genomic_DNA"/>
</dbReference>
<dbReference type="InterPro" id="IPR000515">
    <property type="entry name" value="MetI-like"/>
</dbReference>
<keyword evidence="6 7" id="KW-0472">Membrane</keyword>
<dbReference type="PANTHER" id="PTHR43227:SF8">
    <property type="entry name" value="DIACETYLCHITOBIOSE UPTAKE SYSTEM PERMEASE PROTEIN DASB"/>
    <property type="match status" value="1"/>
</dbReference>
<reference evidence="10" key="1">
    <citation type="submission" date="2017-01" db="EMBL/GenBank/DDBJ databases">
        <authorList>
            <person name="Varghese N."/>
            <person name="Submissions S."/>
        </authorList>
    </citation>
    <scope>NUCLEOTIDE SEQUENCE [LARGE SCALE GENOMIC DNA]</scope>
    <source>
        <strain evidence="10">DSM 16176</strain>
    </source>
</reference>
<evidence type="ECO:0000256" key="1">
    <source>
        <dbReference type="ARBA" id="ARBA00004651"/>
    </source>
</evidence>
<evidence type="ECO:0000256" key="2">
    <source>
        <dbReference type="ARBA" id="ARBA00022448"/>
    </source>
</evidence>
<feature type="transmembrane region" description="Helical" evidence="7">
    <location>
        <begin position="72"/>
        <end position="95"/>
    </location>
</feature>
<keyword evidence="3" id="KW-1003">Cell membrane</keyword>
<evidence type="ECO:0000256" key="5">
    <source>
        <dbReference type="ARBA" id="ARBA00022989"/>
    </source>
</evidence>
<dbReference type="PANTHER" id="PTHR43227">
    <property type="entry name" value="BLL4140 PROTEIN"/>
    <property type="match status" value="1"/>
</dbReference>
<protein>
    <submittedName>
        <fullName evidence="9">Carbohydrate ABC transporter membrane protein 1, CUT1 family</fullName>
    </submittedName>
</protein>